<evidence type="ECO:0000313" key="10">
    <source>
        <dbReference type="Proteomes" id="UP000198211"/>
    </source>
</evidence>
<sequence>MSIPTASRVYFDICRVLYDDRKCFIHFPSTQDDWDKVVEGFKLIAGFDRVVGAVDGTLIKRSRPTNFWGWYCRKNFPAYSMQAVVDSNKLFLEFLVRPGSCNDNTLWSGSWIGANVKRVIPYNHHLLGDGGYMLREYLLTPFEHDARSTPEINKYNLVHSRRRISVECAFGALKGRFQILRHELESHSEQVDATVIGACVVLHNFCILHDKKSLTLWIQLCLMKNAQMKNAI</sequence>
<comment type="similarity">
    <text evidence="3">Belongs to the HARBI1 family.</text>
</comment>
<reference evidence="10" key="1">
    <citation type="submission" date="2017-03" db="EMBL/GenBank/DDBJ databases">
        <title>Phytopthora megakarya and P. palmivora, two closely related causual agents of cacao black pod achieved similar genome size and gene model numbers by different mechanisms.</title>
        <authorList>
            <person name="Ali S."/>
            <person name="Shao J."/>
            <person name="Larry D.J."/>
            <person name="Kronmiller B."/>
            <person name="Shen D."/>
            <person name="Strem M.D."/>
            <person name="Melnick R.L."/>
            <person name="Guiltinan M.J."/>
            <person name="Tyler B.M."/>
            <person name="Meinhardt L.W."/>
            <person name="Bailey B.A."/>
        </authorList>
    </citation>
    <scope>NUCLEOTIDE SEQUENCE [LARGE SCALE GENOMIC DNA]</scope>
    <source>
        <strain evidence="10">zdho120</strain>
    </source>
</reference>
<evidence type="ECO:0000256" key="6">
    <source>
        <dbReference type="ARBA" id="ARBA00022801"/>
    </source>
</evidence>
<keyword evidence="10" id="KW-1185">Reference proteome</keyword>
<dbReference type="PANTHER" id="PTHR22930:SF85">
    <property type="entry name" value="GH03217P-RELATED"/>
    <property type="match status" value="1"/>
</dbReference>
<keyword evidence="6" id="KW-0378">Hydrolase</keyword>
<evidence type="ECO:0000256" key="3">
    <source>
        <dbReference type="ARBA" id="ARBA00006958"/>
    </source>
</evidence>
<dbReference type="GO" id="GO:0016787">
    <property type="term" value="F:hydrolase activity"/>
    <property type="evidence" value="ECO:0007669"/>
    <property type="project" value="UniProtKB-KW"/>
</dbReference>
<dbReference type="GO" id="GO:0046872">
    <property type="term" value="F:metal ion binding"/>
    <property type="evidence" value="ECO:0007669"/>
    <property type="project" value="UniProtKB-KW"/>
</dbReference>
<comment type="cofactor">
    <cofactor evidence="1">
        <name>a divalent metal cation</name>
        <dbReference type="ChEBI" id="CHEBI:60240"/>
    </cofactor>
</comment>
<evidence type="ECO:0000313" key="9">
    <source>
        <dbReference type="EMBL" id="OWZ14490.1"/>
    </source>
</evidence>
<comment type="caution">
    <text evidence="9">The sequence shown here is derived from an EMBL/GenBank/DDBJ whole genome shotgun (WGS) entry which is preliminary data.</text>
</comment>
<evidence type="ECO:0000256" key="1">
    <source>
        <dbReference type="ARBA" id="ARBA00001968"/>
    </source>
</evidence>
<dbReference type="PANTHER" id="PTHR22930">
    <property type="match status" value="1"/>
</dbReference>
<dbReference type="AlphaFoldDB" id="A0A225WCC3"/>
<dbReference type="STRING" id="4795.A0A225WCC3"/>
<organism evidence="9 10">
    <name type="scientific">Phytophthora megakarya</name>
    <dbReference type="NCBI Taxonomy" id="4795"/>
    <lineage>
        <taxon>Eukaryota</taxon>
        <taxon>Sar</taxon>
        <taxon>Stramenopiles</taxon>
        <taxon>Oomycota</taxon>
        <taxon>Peronosporomycetes</taxon>
        <taxon>Peronosporales</taxon>
        <taxon>Peronosporaceae</taxon>
        <taxon>Phytophthora</taxon>
    </lineage>
</organism>
<dbReference type="Pfam" id="PF13359">
    <property type="entry name" value="DDE_Tnp_4"/>
    <property type="match status" value="1"/>
</dbReference>
<dbReference type="InterPro" id="IPR045249">
    <property type="entry name" value="HARBI1-like"/>
</dbReference>
<accession>A0A225WCC3</accession>
<protein>
    <recommendedName>
        <fullName evidence="8">DDE Tnp4 domain-containing protein</fullName>
    </recommendedName>
</protein>
<keyword evidence="7" id="KW-0539">Nucleus</keyword>
<evidence type="ECO:0000256" key="2">
    <source>
        <dbReference type="ARBA" id="ARBA00004123"/>
    </source>
</evidence>
<proteinExistence type="inferred from homology"/>
<comment type="subcellular location">
    <subcellularLocation>
        <location evidence="2">Nucleus</location>
    </subcellularLocation>
</comment>
<dbReference type="Proteomes" id="UP000198211">
    <property type="component" value="Unassembled WGS sequence"/>
</dbReference>
<evidence type="ECO:0000256" key="4">
    <source>
        <dbReference type="ARBA" id="ARBA00022722"/>
    </source>
</evidence>
<feature type="domain" description="DDE Tnp4" evidence="8">
    <location>
        <begin position="54"/>
        <end position="204"/>
    </location>
</feature>
<evidence type="ECO:0000256" key="5">
    <source>
        <dbReference type="ARBA" id="ARBA00022723"/>
    </source>
</evidence>
<dbReference type="GO" id="GO:0005634">
    <property type="term" value="C:nucleus"/>
    <property type="evidence" value="ECO:0007669"/>
    <property type="project" value="UniProtKB-SubCell"/>
</dbReference>
<evidence type="ECO:0000256" key="7">
    <source>
        <dbReference type="ARBA" id="ARBA00023242"/>
    </source>
</evidence>
<dbReference type="InterPro" id="IPR027806">
    <property type="entry name" value="HARBI1_dom"/>
</dbReference>
<keyword evidence="4" id="KW-0540">Nuclease</keyword>
<keyword evidence="5" id="KW-0479">Metal-binding</keyword>
<dbReference type="EMBL" id="NBNE01001327">
    <property type="protein sequence ID" value="OWZ14490.1"/>
    <property type="molecule type" value="Genomic_DNA"/>
</dbReference>
<evidence type="ECO:0000259" key="8">
    <source>
        <dbReference type="Pfam" id="PF13359"/>
    </source>
</evidence>
<dbReference type="GO" id="GO:0004518">
    <property type="term" value="F:nuclease activity"/>
    <property type="evidence" value="ECO:0007669"/>
    <property type="project" value="UniProtKB-KW"/>
</dbReference>
<name>A0A225WCC3_9STRA</name>
<gene>
    <name evidence="9" type="ORF">PHMEG_00012025</name>
</gene>
<dbReference type="OrthoDB" id="119928at2759"/>